<organism evidence="2 3">
    <name type="scientific">Luteolibacter ambystomatis</name>
    <dbReference type="NCBI Taxonomy" id="2824561"/>
    <lineage>
        <taxon>Bacteria</taxon>
        <taxon>Pseudomonadati</taxon>
        <taxon>Verrucomicrobiota</taxon>
        <taxon>Verrucomicrobiia</taxon>
        <taxon>Verrucomicrobiales</taxon>
        <taxon>Verrucomicrobiaceae</taxon>
        <taxon>Luteolibacter</taxon>
    </lineage>
</organism>
<dbReference type="EMBL" id="CP073100">
    <property type="protein sequence ID" value="QUE49669.1"/>
    <property type="molecule type" value="Genomic_DNA"/>
</dbReference>
<feature type="transmembrane region" description="Helical" evidence="1">
    <location>
        <begin position="32"/>
        <end position="52"/>
    </location>
</feature>
<proteinExistence type="predicted"/>
<name>A0A975G5F8_9BACT</name>
<evidence type="ECO:0000256" key="1">
    <source>
        <dbReference type="SAM" id="Phobius"/>
    </source>
</evidence>
<evidence type="ECO:0000313" key="2">
    <source>
        <dbReference type="EMBL" id="QUE49669.1"/>
    </source>
</evidence>
<feature type="transmembrane region" description="Helical" evidence="1">
    <location>
        <begin position="72"/>
        <end position="92"/>
    </location>
</feature>
<gene>
    <name evidence="2" type="ORF">KBB96_12385</name>
</gene>
<dbReference type="KEGG" id="lamb:KBB96_12385"/>
<accession>A0A975G5F8</accession>
<dbReference type="AlphaFoldDB" id="A0A975G5F8"/>
<protein>
    <submittedName>
        <fullName evidence="2">Uncharacterized protein</fullName>
    </submittedName>
</protein>
<sequence>MSGWNRDANESAGQDIEDLAYPPYGAGIIRKVLLGFLLPGWIGWHAVSGWLTERLYLPGKGGTGIWITGGSARWLAVSYAGMALFCHTRWFLGLLENRFRLFEMLTVVSILMIVAGMIGMWVFLFDL</sequence>
<keyword evidence="1" id="KW-0472">Membrane</keyword>
<dbReference type="Proteomes" id="UP000676169">
    <property type="component" value="Chromosome"/>
</dbReference>
<evidence type="ECO:0000313" key="3">
    <source>
        <dbReference type="Proteomes" id="UP000676169"/>
    </source>
</evidence>
<reference evidence="2" key="1">
    <citation type="submission" date="2021-04" db="EMBL/GenBank/DDBJ databases">
        <title>Luteolibacter sp. 32A isolated from the skin of an Anderson's salamander (Ambystoma andersonii).</title>
        <authorList>
            <person name="Spergser J."/>
            <person name="Busse H.-J."/>
        </authorList>
    </citation>
    <scope>NUCLEOTIDE SEQUENCE</scope>
    <source>
        <strain evidence="2">32A</strain>
    </source>
</reference>
<feature type="transmembrane region" description="Helical" evidence="1">
    <location>
        <begin position="104"/>
        <end position="124"/>
    </location>
</feature>
<dbReference type="RefSeq" id="WP_211629758.1">
    <property type="nucleotide sequence ID" value="NZ_CP073100.1"/>
</dbReference>
<keyword evidence="1" id="KW-1133">Transmembrane helix</keyword>
<keyword evidence="1" id="KW-0812">Transmembrane</keyword>
<keyword evidence="3" id="KW-1185">Reference proteome</keyword>